<comment type="caution">
    <text evidence="1">The sequence shown here is derived from an EMBL/GenBank/DDBJ whole genome shotgun (WGS) entry which is preliminary data.</text>
</comment>
<evidence type="ECO:0000313" key="1">
    <source>
        <dbReference type="EMBL" id="MCI48814.1"/>
    </source>
</evidence>
<dbReference type="EMBL" id="LXQA010391768">
    <property type="protein sequence ID" value="MCI48814.1"/>
    <property type="molecule type" value="Genomic_DNA"/>
</dbReference>
<sequence length="38" mass="4062">MYGQNNESVPSDKVLAVTIGFYDTSNELVRAGEASAID</sequence>
<dbReference type="Proteomes" id="UP000265520">
    <property type="component" value="Unassembled WGS sequence"/>
</dbReference>
<evidence type="ECO:0000313" key="2">
    <source>
        <dbReference type="Proteomes" id="UP000265520"/>
    </source>
</evidence>
<organism evidence="1 2">
    <name type="scientific">Trifolium medium</name>
    <dbReference type="NCBI Taxonomy" id="97028"/>
    <lineage>
        <taxon>Eukaryota</taxon>
        <taxon>Viridiplantae</taxon>
        <taxon>Streptophyta</taxon>
        <taxon>Embryophyta</taxon>
        <taxon>Tracheophyta</taxon>
        <taxon>Spermatophyta</taxon>
        <taxon>Magnoliopsida</taxon>
        <taxon>eudicotyledons</taxon>
        <taxon>Gunneridae</taxon>
        <taxon>Pentapetalae</taxon>
        <taxon>rosids</taxon>
        <taxon>fabids</taxon>
        <taxon>Fabales</taxon>
        <taxon>Fabaceae</taxon>
        <taxon>Papilionoideae</taxon>
        <taxon>50 kb inversion clade</taxon>
        <taxon>NPAAA clade</taxon>
        <taxon>Hologalegina</taxon>
        <taxon>IRL clade</taxon>
        <taxon>Trifolieae</taxon>
        <taxon>Trifolium</taxon>
    </lineage>
</organism>
<proteinExistence type="predicted"/>
<keyword evidence="2" id="KW-1185">Reference proteome</keyword>
<protein>
    <submittedName>
        <fullName evidence="1">Uncharacterized protein</fullName>
    </submittedName>
</protein>
<dbReference type="AlphaFoldDB" id="A0A392SKT2"/>
<feature type="non-terminal residue" evidence="1">
    <location>
        <position position="38"/>
    </location>
</feature>
<reference evidence="1 2" key="1">
    <citation type="journal article" date="2018" name="Front. Plant Sci.">
        <title>Red Clover (Trifolium pratense) and Zigzag Clover (T. medium) - A Picture of Genomic Similarities and Differences.</title>
        <authorList>
            <person name="Dluhosova J."/>
            <person name="Istvanek J."/>
            <person name="Nedelnik J."/>
            <person name="Repkova J."/>
        </authorList>
    </citation>
    <scope>NUCLEOTIDE SEQUENCE [LARGE SCALE GENOMIC DNA]</scope>
    <source>
        <strain evidence="2">cv. 10/8</strain>
        <tissue evidence="1">Leaf</tissue>
    </source>
</reference>
<accession>A0A392SKT2</accession>
<name>A0A392SKT2_9FABA</name>